<accession>G0EDC7</accession>
<dbReference type="OrthoDB" id="27736at2157"/>
<dbReference type="GeneID" id="25394833"/>
<dbReference type="GO" id="GO:0005829">
    <property type="term" value="C:cytosol"/>
    <property type="evidence" value="ECO:0007669"/>
    <property type="project" value="TreeGrafter"/>
</dbReference>
<dbReference type="eggNOG" id="arCOG02291">
    <property type="taxonomic scope" value="Archaea"/>
</dbReference>
<dbReference type="SUPFAM" id="SSF56784">
    <property type="entry name" value="HAD-like"/>
    <property type="match status" value="1"/>
</dbReference>
<dbReference type="InterPro" id="IPR006439">
    <property type="entry name" value="HAD-SF_hydro_IA"/>
</dbReference>
<proteinExistence type="inferred from homology"/>
<gene>
    <name evidence="2" type="ordered locus">Pyrfu_0743</name>
</gene>
<comment type="similarity">
    <text evidence="1">Belongs to the HAD-like hydrolase superfamily.</text>
</comment>
<dbReference type="GO" id="GO:0008967">
    <property type="term" value="F:phosphoglycolate phosphatase activity"/>
    <property type="evidence" value="ECO:0007669"/>
    <property type="project" value="TreeGrafter"/>
</dbReference>
<protein>
    <submittedName>
        <fullName evidence="2">HAD-superfamily hydrolase, subfamily IA, variant 3</fullName>
    </submittedName>
</protein>
<name>G0EDC7_PYRF1</name>
<organism evidence="2 3">
    <name type="scientific">Pyrolobus fumarii (strain DSM 11204 / 1A)</name>
    <dbReference type="NCBI Taxonomy" id="694429"/>
    <lineage>
        <taxon>Archaea</taxon>
        <taxon>Thermoproteota</taxon>
        <taxon>Thermoprotei</taxon>
        <taxon>Desulfurococcales</taxon>
        <taxon>Pyrodictiaceae</taxon>
        <taxon>Pyrolobus</taxon>
    </lineage>
</organism>
<dbReference type="NCBIfam" id="TIGR01509">
    <property type="entry name" value="HAD-SF-IA-v3"/>
    <property type="match status" value="1"/>
</dbReference>
<sequence>MPRNPTLLLDLGGVIYLTNEWYEETLYETAARHLRALGADATPDSVRRVMDTWRLDVSVQQSIVYAAAVLLAEHGLTPTPSRAEALARVLQSAVLSGVYVAPGTYELLRWAKRNGILVGIVSNNWCYECVRLLLERDDLAHLVDTVVTSDIVGFCKPHTKIYEAAMQLLRADPAKTAFIDDYEPNVEGARRAGIGLAIHHDGKPLDHYIPVLERFYSSR</sequence>
<keyword evidence="2" id="KW-0378">Hydrolase</keyword>
<evidence type="ECO:0000256" key="1">
    <source>
        <dbReference type="ARBA" id="ARBA00007958"/>
    </source>
</evidence>
<dbReference type="Gene3D" id="3.40.50.1000">
    <property type="entry name" value="HAD superfamily/HAD-like"/>
    <property type="match status" value="1"/>
</dbReference>
<dbReference type="SFLD" id="SFLDG01129">
    <property type="entry name" value="C1.5:_HAD__Beta-PGM__Phosphata"/>
    <property type="match status" value="1"/>
</dbReference>
<dbReference type="PANTHER" id="PTHR43434:SF1">
    <property type="entry name" value="PHOSPHOGLYCOLATE PHOSPHATASE"/>
    <property type="match status" value="1"/>
</dbReference>
<dbReference type="InterPro" id="IPR023214">
    <property type="entry name" value="HAD_sf"/>
</dbReference>
<dbReference type="EMBL" id="CP002838">
    <property type="protein sequence ID" value="AEM38612.1"/>
    <property type="molecule type" value="Genomic_DNA"/>
</dbReference>
<dbReference type="Pfam" id="PF00702">
    <property type="entry name" value="Hydrolase"/>
    <property type="match status" value="1"/>
</dbReference>
<dbReference type="AlphaFoldDB" id="G0EDC7"/>
<dbReference type="InterPro" id="IPR036412">
    <property type="entry name" value="HAD-like_sf"/>
</dbReference>
<dbReference type="InterPro" id="IPR050155">
    <property type="entry name" value="HAD-like_hydrolase_sf"/>
</dbReference>
<dbReference type="KEGG" id="pfm:Pyrfu_0743"/>
<evidence type="ECO:0000313" key="2">
    <source>
        <dbReference type="EMBL" id="AEM38612.1"/>
    </source>
</evidence>
<dbReference type="SFLD" id="SFLDS00003">
    <property type="entry name" value="Haloacid_Dehalogenase"/>
    <property type="match status" value="1"/>
</dbReference>
<dbReference type="InParanoid" id="G0EDC7"/>
<dbReference type="RefSeq" id="WP_014026289.1">
    <property type="nucleotide sequence ID" value="NC_015931.1"/>
</dbReference>
<dbReference type="STRING" id="694429.Pyrfu_0743"/>
<dbReference type="HOGENOM" id="CLU_1259141_0_0_2"/>
<dbReference type="PRINTS" id="PR00413">
    <property type="entry name" value="HADHALOGNASE"/>
</dbReference>
<keyword evidence="3" id="KW-1185">Reference proteome</keyword>
<dbReference type="Proteomes" id="UP000001037">
    <property type="component" value="Chromosome"/>
</dbReference>
<dbReference type="GO" id="GO:0006281">
    <property type="term" value="P:DNA repair"/>
    <property type="evidence" value="ECO:0007669"/>
    <property type="project" value="TreeGrafter"/>
</dbReference>
<evidence type="ECO:0000313" key="3">
    <source>
        <dbReference type="Proteomes" id="UP000001037"/>
    </source>
</evidence>
<reference evidence="2 3" key="1">
    <citation type="journal article" date="2011" name="Stand. Genomic Sci.">
        <title>Complete genome sequence of the hyperthermophilic chemolithoautotroph Pyrolobus fumarii type strain (1A).</title>
        <authorList>
            <person name="Anderson I."/>
            <person name="Goker M."/>
            <person name="Nolan M."/>
            <person name="Lucas S."/>
            <person name="Hammon N."/>
            <person name="Deshpande S."/>
            <person name="Cheng J.F."/>
            <person name="Tapia R."/>
            <person name="Han C."/>
            <person name="Goodwin L."/>
            <person name="Pitluck S."/>
            <person name="Huntemann M."/>
            <person name="Liolios K."/>
            <person name="Ivanova N."/>
            <person name="Pagani I."/>
            <person name="Mavromatis K."/>
            <person name="Ovchinikova G."/>
            <person name="Pati A."/>
            <person name="Chen A."/>
            <person name="Palaniappan K."/>
            <person name="Land M."/>
            <person name="Hauser L."/>
            <person name="Brambilla E.M."/>
            <person name="Huber H."/>
            <person name="Yasawong M."/>
            <person name="Rohde M."/>
            <person name="Spring S."/>
            <person name="Abt B."/>
            <person name="Sikorski J."/>
            <person name="Wirth R."/>
            <person name="Detter J.C."/>
            <person name="Woyke T."/>
            <person name="Bristow J."/>
            <person name="Eisen J.A."/>
            <person name="Markowitz V."/>
            <person name="Hugenholtz P."/>
            <person name="Kyrpides N.C."/>
            <person name="Klenk H.P."/>
            <person name="Lapidus A."/>
        </authorList>
    </citation>
    <scope>NUCLEOTIDE SEQUENCE [LARGE SCALE GENOMIC DNA]</scope>
    <source>
        <strain evidence="3">DSM 11204 / 1A</strain>
    </source>
</reference>
<dbReference type="PANTHER" id="PTHR43434">
    <property type="entry name" value="PHOSPHOGLYCOLATE PHOSPHATASE"/>
    <property type="match status" value="1"/>
</dbReference>